<feature type="region of interest" description="Disordered" evidence="1">
    <location>
        <begin position="67"/>
        <end position="86"/>
    </location>
</feature>
<reference evidence="3" key="1">
    <citation type="submission" date="2021-02" db="EMBL/GenBank/DDBJ databases">
        <authorList>
            <person name="Nowell W R."/>
        </authorList>
    </citation>
    <scope>NUCLEOTIDE SEQUENCE</scope>
</reference>
<gene>
    <name evidence="3" type="ORF">OVA965_LOCUS14225</name>
    <name evidence="4" type="ORF">TMI583_LOCUS14227</name>
</gene>
<feature type="region of interest" description="Disordered" evidence="1">
    <location>
        <begin position="823"/>
        <end position="861"/>
    </location>
</feature>
<feature type="region of interest" description="Disordered" evidence="1">
    <location>
        <begin position="348"/>
        <end position="370"/>
    </location>
</feature>
<dbReference type="PROSITE" id="PS00028">
    <property type="entry name" value="ZINC_FINGER_C2H2_1"/>
    <property type="match status" value="1"/>
</dbReference>
<dbReference type="PANTHER" id="PTHR21564:SF5">
    <property type="entry name" value="SCRIBBLER, ISOFORM J"/>
    <property type="match status" value="1"/>
</dbReference>
<feature type="compositionally biased region" description="Basic and acidic residues" evidence="1">
    <location>
        <begin position="843"/>
        <end position="852"/>
    </location>
</feature>
<dbReference type="Proteomes" id="UP000677228">
    <property type="component" value="Unassembled WGS sequence"/>
</dbReference>
<feature type="region of interest" description="Disordered" evidence="1">
    <location>
        <begin position="423"/>
        <end position="445"/>
    </location>
</feature>
<comment type="caution">
    <text evidence="3">The sequence shown here is derived from an EMBL/GenBank/DDBJ whole genome shotgun (WGS) entry which is preliminary data.</text>
</comment>
<feature type="compositionally biased region" description="Polar residues" evidence="1">
    <location>
        <begin position="348"/>
        <end position="365"/>
    </location>
</feature>
<feature type="compositionally biased region" description="Low complexity" evidence="1">
    <location>
        <begin position="942"/>
        <end position="957"/>
    </location>
</feature>
<feature type="region of interest" description="Disordered" evidence="1">
    <location>
        <begin position="127"/>
        <end position="148"/>
    </location>
</feature>
<feature type="domain" description="C2H2-type" evidence="2">
    <location>
        <begin position="202"/>
        <end position="225"/>
    </location>
</feature>
<dbReference type="InterPro" id="IPR040010">
    <property type="entry name" value="ZN608/ZN609"/>
</dbReference>
<feature type="region of interest" description="Disordered" evidence="1">
    <location>
        <begin position="659"/>
        <end position="776"/>
    </location>
</feature>
<dbReference type="PANTHER" id="PTHR21564">
    <property type="entry name" value="BRAKELESS PROTEIN"/>
    <property type="match status" value="1"/>
</dbReference>
<feature type="compositionally biased region" description="Basic and acidic residues" evidence="1">
    <location>
        <begin position="1008"/>
        <end position="1020"/>
    </location>
</feature>
<evidence type="ECO:0000259" key="2">
    <source>
        <dbReference type="PROSITE" id="PS00028"/>
    </source>
</evidence>
<feature type="compositionally biased region" description="Acidic residues" evidence="1">
    <location>
        <begin position="754"/>
        <end position="763"/>
    </location>
</feature>
<dbReference type="GO" id="GO:0005634">
    <property type="term" value="C:nucleus"/>
    <property type="evidence" value="ECO:0007669"/>
    <property type="project" value="TreeGrafter"/>
</dbReference>
<feature type="compositionally biased region" description="Polar residues" evidence="1">
    <location>
        <begin position="1025"/>
        <end position="1039"/>
    </location>
</feature>
<evidence type="ECO:0000313" key="5">
    <source>
        <dbReference type="Proteomes" id="UP000677228"/>
    </source>
</evidence>
<feature type="compositionally biased region" description="Low complexity" evidence="1">
    <location>
        <begin position="696"/>
        <end position="741"/>
    </location>
</feature>
<feature type="compositionally biased region" description="Polar residues" evidence="1">
    <location>
        <begin position="677"/>
        <end position="688"/>
    </location>
</feature>
<feature type="region of interest" description="Disordered" evidence="1">
    <location>
        <begin position="1073"/>
        <end position="1097"/>
    </location>
</feature>
<evidence type="ECO:0000313" key="4">
    <source>
        <dbReference type="EMBL" id="CAF3763963.1"/>
    </source>
</evidence>
<feature type="compositionally biased region" description="Low complexity" evidence="1">
    <location>
        <begin position="1088"/>
        <end position="1097"/>
    </location>
</feature>
<dbReference type="EMBL" id="CAJNOK010006120">
    <property type="protein sequence ID" value="CAF0994172.1"/>
    <property type="molecule type" value="Genomic_DNA"/>
</dbReference>
<feature type="compositionally biased region" description="Low complexity" evidence="1">
    <location>
        <begin position="987"/>
        <end position="1007"/>
    </location>
</feature>
<feature type="compositionally biased region" description="Polar residues" evidence="1">
    <location>
        <begin position="1073"/>
        <end position="1087"/>
    </location>
</feature>
<dbReference type="Proteomes" id="UP000682733">
    <property type="component" value="Unassembled WGS sequence"/>
</dbReference>
<name>A0A8S2DKC1_9BILA</name>
<organism evidence="3 5">
    <name type="scientific">Didymodactylos carnosus</name>
    <dbReference type="NCBI Taxonomy" id="1234261"/>
    <lineage>
        <taxon>Eukaryota</taxon>
        <taxon>Metazoa</taxon>
        <taxon>Spiralia</taxon>
        <taxon>Gnathifera</taxon>
        <taxon>Rotifera</taxon>
        <taxon>Eurotatoria</taxon>
        <taxon>Bdelloidea</taxon>
        <taxon>Philodinida</taxon>
        <taxon>Philodinidae</taxon>
        <taxon>Didymodactylos</taxon>
    </lineage>
</organism>
<proteinExistence type="predicted"/>
<dbReference type="EMBL" id="CAJOBA010006126">
    <property type="protein sequence ID" value="CAF3763963.1"/>
    <property type="molecule type" value="Genomic_DNA"/>
</dbReference>
<feature type="compositionally biased region" description="Low complexity" evidence="1">
    <location>
        <begin position="583"/>
        <end position="599"/>
    </location>
</feature>
<feature type="region of interest" description="Disordered" evidence="1">
    <location>
        <begin position="1111"/>
        <end position="1133"/>
    </location>
</feature>
<feature type="region of interest" description="Disordered" evidence="1">
    <location>
        <begin position="583"/>
        <end position="607"/>
    </location>
</feature>
<feature type="region of interest" description="Disordered" evidence="1">
    <location>
        <begin position="34"/>
        <end position="54"/>
    </location>
</feature>
<feature type="region of interest" description="Disordered" evidence="1">
    <location>
        <begin position="906"/>
        <end position="973"/>
    </location>
</feature>
<accession>A0A8S2DKC1</accession>
<feature type="compositionally biased region" description="Polar residues" evidence="1">
    <location>
        <begin position="823"/>
        <end position="835"/>
    </location>
</feature>
<dbReference type="InterPro" id="IPR013087">
    <property type="entry name" value="Znf_C2H2_type"/>
</dbReference>
<feature type="compositionally biased region" description="Low complexity" evidence="1">
    <location>
        <begin position="425"/>
        <end position="445"/>
    </location>
</feature>
<feature type="compositionally biased region" description="Low complexity" evidence="1">
    <location>
        <begin position="67"/>
        <end position="77"/>
    </location>
</feature>
<sequence>VLVVNVTWRGKTYVGTLLDSTKLNWAAPRLTCESPTSDFDTRSKNGRNKRGNRCSAPLLASISNSSTITSGLSQSSTNVEQQTGDRKLRNIKSRQTKRNTITSSTAITTTTTTLNDRLLTLNNETASALSDNNTTSNDNTTPSPLNSPFRTNLTTTNFFFDKRCFSAINNNNQLHQTPINDSTHTNTTESFLSCHIDSMFPCPEVDCFKRYPSIIALRYHLGYAHAKGDWDLNNDDLPQKLEPVADKKECTATLSSKVTAEEISNSAILEEEKVTTDNKADGATTATKCDDKTIDIKIETTIEQEYPLISLLDNIDNKDNELIDQKHSTHEEDVAHILANVADYVRSSTTNTPAPSSITSNQSEQSRSPPLISIIPPACTINRVSSPLLSSISPSTSLPQTILSWPSPQSKMILSSPMTSVLSETPSLQNSTNNSLSSPPLSTKPVSIISNNNNNSRYNEHTTSLKTDNNRLINSRKSPLLFSELQKQQVTTAVTVYPPKVTLDDINQIPNSKQENYRKLSLVSASLPKPIFPTTSYLSLSENNSHHTSSEYEKSFKTNTLKYADHVLLPIKEEAYNPLTVTTLQQPRPSPSPTTISPLHNKMLSNGSTALVSPPPQQYLSPRSLNNGNIPYLFTESKPSSNSIYQNLVNNNSLWTTSTNVKERKKKRKLKDEEHSTLLTNNNHSKMNPTLFGPTSPLMSTTSSNSSSSCSSTSSSSHPVSNPLNLSSTQIISQSQPKQQINYPPPSSPAYSDISDENDNENTDEMKKNNSNTLNNSITTNLLTQTLPSKTTPTIIKAIDEENMINNTLKPPSLDIQPAFYSSHQPQQQNGTNLKSPYPVGETNKDAQHRWNDQTVNTDPNKGMKAFAAAAFLNNMLAMQQWYPQMAAAAVLQQQAVLQQSEKNNKLNINNNGNDHMSHKSKHQQPLSINDPLDSSGKKTRPNTPNRSNGNNNKTSRPPSHGNHIDSSNNLKTSATRNILDGRRAHIPPTTNISSSPTPSFTSSNSSKRPDPRSSNHHDLPNPVNIGSTSFQSSINNDPNTKHLPPPSFPQAVLADFQSAIFEDFFNSYGREQTSLKNSPNENILNPTTKTSTTSKTNLGVSTTATILDYSRSSKTQPPQPSQHGFPTGQNFL</sequence>
<protein>
    <recommendedName>
        <fullName evidence="2">C2H2-type domain-containing protein</fullName>
    </recommendedName>
</protein>
<dbReference type="GO" id="GO:0006357">
    <property type="term" value="P:regulation of transcription by RNA polymerase II"/>
    <property type="evidence" value="ECO:0007669"/>
    <property type="project" value="TreeGrafter"/>
</dbReference>
<evidence type="ECO:0000256" key="1">
    <source>
        <dbReference type="SAM" id="MobiDB-lite"/>
    </source>
</evidence>
<feature type="region of interest" description="Disordered" evidence="1">
    <location>
        <begin position="985"/>
        <end position="1050"/>
    </location>
</feature>
<evidence type="ECO:0000313" key="3">
    <source>
        <dbReference type="EMBL" id="CAF0994172.1"/>
    </source>
</evidence>
<feature type="non-terminal residue" evidence="3">
    <location>
        <position position="1133"/>
    </location>
</feature>
<dbReference type="AlphaFoldDB" id="A0A8S2DKC1"/>